<keyword evidence="1" id="KW-0812">Transmembrane</keyword>
<sequence>MRTLLNIIWLFLGGIWLGLGYLVAGVLACILVVTIPVGLASFRMARYVLWPFGSAVVRRPGAGAGSALMNLVWFVIAGWWLALLHVIAAAAQSITVVGIVNAVVSLKMIPVSLFPFGRMIVPRGSLAPGERPLHSV</sequence>
<dbReference type="InterPro" id="IPR005185">
    <property type="entry name" value="YccF"/>
</dbReference>
<evidence type="ECO:0000259" key="2">
    <source>
        <dbReference type="Pfam" id="PF03733"/>
    </source>
</evidence>
<feature type="transmembrane region" description="Helical" evidence="1">
    <location>
        <begin position="87"/>
        <end position="109"/>
    </location>
</feature>
<dbReference type="Proteomes" id="UP000075221">
    <property type="component" value="Chromosome"/>
</dbReference>
<evidence type="ECO:0000313" key="4">
    <source>
        <dbReference type="EMBL" id="AOZ46520.1"/>
    </source>
</evidence>
<gene>
    <name evidence="4" type="ORF">A8L58_07190</name>
    <name evidence="3" type="ORF">AXH35_05725</name>
</gene>
<keyword evidence="1" id="KW-1133">Transmembrane helix</keyword>
<organism evidence="3 5">
    <name type="scientific">Acidipropionibacterium acidipropionici</name>
    <dbReference type="NCBI Taxonomy" id="1748"/>
    <lineage>
        <taxon>Bacteria</taxon>
        <taxon>Bacillati</taxon>
        <taxon>Actinomycetota</taxon>
        <taxon>Actinomycetes</taxon>
        <taxon>Propionibacteriales</taxon>
        <taxon>Propionibacteriaceae</taxon>
        <taxon>Acidipropionibacterium</taxon>
    </lineage>
</organism>
<dbReference type="PANTHER" id="PTHR42903:SF1">
    <property type="entry name" value="INNER MEMBRANE PROTEIN YCCF"/>
    <property type="match status" value="1"/>
</dbReference>
<keyword evidence="1" id="KW-0472">Membrane</keyword>
<name>A0AAC8YEJ9_9ACTN</name>
<evidence type="ECO:0000313" key="5">
    <source>
        <dbReference type="Proteomes" id="UP000075221"/>
    </source>
</evidence>
<dbReference type="EMBL" id="CP015970">
    <property type="protein sequence ID" value="AOZ46520.1"/>
    <property type="molecule type" value="Genomic_DNA"/>
</dbReference>
<feature type="transmembrane region" description="Helical" evidence="1">
    <location>
        <begin position="6"/>
        <end position="39"/>
    </location>
</feature>
<dbReference type="Proteomes" id="UP000178666">
    <property type="component" value="Chromosome"/>
</dbReference>
<keyword evidence="6" id="KW-1185">Reference proteome</keyword>
<dbReference type="AlphaFoldDB" id="A0AAC8YEJ9"/>
<feature type="transmembrane region" description="Helical" evidence="1">
    <location>
        <begin position="60"/>
        <end position="81"/>
    </location>
</feature>
<dbReference type="Pfam" id="PF03733">
    <property type="entry name" value="YccF"/>
    <property type="match status" value="2"/>
</dbReference>
<accession>A0AAC8YEJ9</accession>
<dbReference type="EMBL" id="CP014352">
    <property type="protein sequence ID" value="AMS05040.1"/>
    <property type="molecule type" value="Genomic_DNA"/>
</dbReference>
<dbReference type="PIRSF" id="PIRSF028777">
    <property type="entry name" value="UCP028777"/>
    <property type="match status" value="1"/>
</dbReference>
<evidence type="ECO:0000256" key="1">
    <source>
        <dbReference type="SAM" id="Phobius"/>
    </source>
</evidence>
<dbReference type="PANTHER" id="PTHR42903">
    <property type="entry name" value="INNER MEMBRANE PROTEIN YCCF"/>
    <property type="match status" value="1"/>
</dbReference>
<dbReference type="NCBIfam" id="NF008740">
    <property type="entry name" value="PRK11770.1-2"/>
    <property type="match status" value="1"/>
</dbReference>
<reference evidence="3 5" key="2">
    <citation type="submission" date="2016-02" db="EMBL/GenBank/DDBJ databases">
        <title>Complete Genome Sequence of Propionibacterium acidipropionici ATCC 55737.</title>
        <authorList>
            <person name="Luna Flores C.H."/>
            <person name="Nielsen L.K."/>
            <person name="Marcellin E."/>
        </authorList>
    </citation>
    <scope>NUCLEOTIDE SEQUENCE [LARGE SCALE GENOMIC DNA]</scope>
    <source>
        <strain evidence="3 5">ATCC 55737</strain>
    </source>
</reference>
<feature type="domain" description="Inner membrane component" evidence="2">
    <location>
        <begin position="4"/>
        <end position="53"/>
    </location>
</feature>
<protein>
    <recommendedName>
        <fullName evidence="2">Inner membrane component domain-containing protein</fullName>
    </recommendedName>
</protein>
<proteinExistence type="predicted"/>
<reference evidence="4 6" key="1">
    <citation type="journal article" date="2016" name="Plant Dis.">
        <title>Improved production of propionic acid using genome shuffling.</title>
        <authorList>
            <person name="Luna-Flores C.H."/>
            <person name="Palfreyman R.W."/>
            <person name="Kromer J.O."/>
            <person name="Nielsen L.K."/>
            <person name="Marcellin E."/>
        </authorList>
    </citation>
    <scope>NUCLEOTIDE SEQUENCE [LARGE SCALE GENOMIC DNA]</scope>
    <source>
        <strain evidence="4 6">F3E8</strain>
    </source>
</reference>
<dbReference type="InterPro" id="IPR052937">
    <property type="entry name" value="Inner_membrane_protein"/>
</dbReference>
<dbReference type="InterPro" id="IPR031308">
    <property type="entry name" value="UCP028777"/>
</dbReference>
<evidence type="ECO:0000313" key="3">
    <source>
        <dbReference type="EMBL" id="AMS05040.1"/>
    </source>
</evidence>
<dbReference type="PROSITE" id="PS51257">
    <property type="entry name" value="PROKAR_LIPOPROTEIN"/>
    <property type="match status" value="1"/>
</dbReference>
<dbReference type="RefSeq" id="WP_062819301.1">
    <property type="nucleotide sequence ID" value="NZ_CP014352.1"/>
</dbReference>
<evidence type="ECO:0000313" key="6">
    <source>
        <dbReference type="Proteomes" id="UP000178666"/>
    </source>
</evidence>
<feature type="domain" description="Inner membrane component" evidence="2">
    <location>
        <begin position="68"/>
        <end position="118"/>
    </location>
</feature>
<dbReference type="GO" id="GO:0005886">
    <property type="term" value="C:plasma membrane"/>
    <property type="evidence" value="ECO:0007669"/>
    <property type="project" value="TreeGrafter"/>
</dbReference>